<protein>
    <recommendedName>
        <fullName evidence="1">Gcp-like domain-containing protein</fullName>
    </recommendedName>
</protein>
<keyword evidence="3" id="KW-1185">Reference proteome</keyword>
<reference evidence="2 3" key="1">
    <citation type="journal article" date="2024" name="BMC Genomics">
        <title>Genome assembly of redclaw crayfish (Cherax quadricarinatus) provides insights into its immune adaptation and hypoxia tolerance.</title>
        <authorList>
            <person name="Liu Z."/>
            <person name="Zheng J."/>
            <person name="Li H."/>
            <person name="Fang K."/>
            <person name="Wang S."/>
            <person name="He J."/>
            <person name="Zhou D."/>
            <person name="Weng S."/>
            <person name="Chi M."/>
            <person name="Gu Z."/>
            <person name="He J."/>
            <person name="Li F."/>
            <person name="Wang M."/>
        </authorList>
    </citation>
    <scope>NUCLEOTIDE SEQUENCE [LARGE SCALE GENOMIC DNA]</scope>
    <source>
        <strain evidence="2">ZL_2023a</strain>
    </source>
</reference>
<dbReference type="PANTHER" id="PTHR11735:SF6">
    <property type="entry name" value="TRNA N6-ADENOSINE THREONYLCARBAMOYLTRANSFERASE, MITOCHONDRIAL"/>
    <property type="match status" value="1"/>
</dbReference>
<comment type="caution">
    <text evidence="2">The sequence shown here is derived from an EMBL/GenBank/DDBJ whole genome shotgun (WGS) entry which is preliminary data.</text>
</comment>
<evidence type="ECO:0000259" key="1">
    <source>
        <dbReference type="Pfam" id="PF00814"/>
    </source>
</evidence>
<dbReference type="SUPFAM" id="SSF53067">
    <property type="entry name" value="Actin-like ATPase domain"/>
    <property type="match status" value="1"/>
</dbReference>
<dbReference type="AlphaFoldDB" id="A0AAW0XVN9"/>
<dbReference type="InterPro" id="IPR043129">
    <property type="entry name" value="ATPase_NBD"/>
</dbReference>
<accession>A0AAW0XVN9</accession>
<dbReference type="Pfam" id="PF00814">
    <property type="entry name" value="TsaD"/>
    <property type="match status" value="1"/>
</dbReference>
<gene>
    <name evidence="2" type="ORF">OTU49_000854</name>
</gene>
<name>A0AAW0XVN9_CHEQU</name>
<feature type="domain" description="Gcp-like" evidence="1">
    <location>
        <begin position="35"/>
        <end position="110"/>
    </location>
</feature>
<sequence length="161" mass="18228">MNFQPQCGNTGTAPSVFQASKTPCSKLFQDWKRNMYAVTKHLVRQTQKAMVYIDVRDLLPKTNKILVVSGGVACNHYIRRALQKLCDTTGYQFHCPPPNLCTDNGIMIAWNGMERLKAKTGVLYKKEDIEAVVYQSKCQIGTDLTDDVRSLGIHAQKWVKF</sequence>
<organism evidence="2 3">
    <name type="scientific">Cherax quadricarinatus</name>
    <name type="common">Australian red claw crayfish</name>
    <dbReference type="NCBI Taxonomy" id="27406"/>
    <lineage>
        <taxon>Eukaryota</taxon>
        <taxon>Metazoa</taxon>
        <taxon>Ecdysozoa</taxon>
        <taxon>Arthropoda</taxon>
        <taxon>Crustacea</taxon>
        <taxon>Multicrustacea</taxon>
        <taxon>Malacostraca</taxon>
        <taxon>Eumalacostraca</taxon>
        <taxon>Eucarida</taxon>
        <taxon>Decapoda</taxon>
        <taxon>Pleocyemata</taxon>
        <taxon>Astacidea</taxon>
        <taxon>Parastacoidea</taxon>
        <taxon>Parastacidae</taxon>
        <taxon>Cherax</taxon>
    </lineage>
</organism>
<proteinExistence type="predicted"/>
<evidence type="ECO:0000313" key="2">
    <source>
        <dbReference type="EMBL" id="KAK8744534.1"/>
    </source>
</evidence>
<dbReference type="EMBL" id="JARKIK010000022">
    <property type="protein sequence ID" value="KAK8744534.1"/>
    <property type="molecule type" value="Genomic_DNA"/>
</dbReference>
<dbReference type="PANTHER" id="PTHR11735">
    <property type="entry name" value="TRNA N6-ADENOSINE THREONYLCARBAMOYLTRANSFERASE"/>
    <property type="match status" value="1"/>
</dbReference>
<dbReference type="Proteomes" id="UP001445076">
    <property type="component" value="Unassembled WGS sequence"/>
</dbReference>
<evidence type="ECO:0000313" key="3">
    <source>
        <dbReference type="Proteomes" id="UP001445076"/>
    </source>
</evidence>
<dbReference type="InterPro" id="IPR000905">
    <property type="entry name" value="Gcp-like_dom"/>
</dbReference>
<dbReference type="Gene3D" id="3.30.420.40">
    <property type="match status" value="2"/>
</dbReference>
<dbReference type="GO" id="GO:0005739">
    <property type="term" value="C:mitochondrion"/>
    <property type="evidence" value="ECO:0007669"/>
    <property type="project" value="TreeGrafter"/>
</dbReference>